<comment type="caution">
    <text evidence="1">The sequence shown here is derived from an EMBL/GenBank/DDBJ whole genome shotgun (WGS) entry which is preliminary data.</text>
</comment>
<dbReference type="EMBL" id="LSYV01000039">
    <property type="protein sequence ID" value="KXZ47115.1"/>
    <property type="molecule type" value="Genomic_DNA"/>
</dbReference>
<organism evidence="1 2">
    <name type="scientific">Gonium pectorale</name>
    <name type="common">Green alga</name>
    <dbReference type="NCBI Taxonomy" id="33097"/>
    <lineage>
        <taxon>Eukaryota</taxon>
        <taxon>Viridiplantae</taxon>
        <taxon>Chlorophyta</taxon>
        <taxon>core chlorophytes</taxon>
        <taxon>Chlorophyceae</taxon>
        <taxon>CS clade</taxon>
        <taxon>Chlamydomonadales</taxon>
        <taxon>Volvocaceae</taxon>
        <taxon>Gonium</taxon>
    </lineage>
</organism>
<sequence>MSRPGLWKPYPCAARPVGGSGGGGAEELRRASSALLNSANGPVFISLTSNISLMTGFGYWNVLTQGSTGRLVLRGSPGAATTLDLAGRKDAWVWEPQPSSPDSTYAYLYDMTLVNLPYSTHPGGPADLMALAVLSFGVSSPPGVGSAVFGTSPRLHLTRCTLVLPDEEVTFLRGRVEAVLEDLSLEEDGKLVVERLELWPAVLLLNCTLLSASAYAALPGAVPLLPQSRIWPPLLLHNNRTQALEQVGY</sequence>
<evidence type="ECO:0000313" key="1">
    <source>
        <dbReference type="EMBL" id="KXZ47115.1"/>
    </source>
</evidence>
<accession>A0A150GC35</accession>
<dbReference type="Proteomes" id="UP000075714">
    <property type="component" value="Unassembled WGS sequence"/>
</dbReference>
<reference evidence="2" key="1">
    <citation type="journal article" date="2016" name="Nat. Commun.">
        <title>The Gonium pectorale genome demonstrates co-option of cell cycle regulation during the evolution of multicellularity.</title>
        <authorList>
            <person name="Hanschen E.R."/>
            <person name="Marriage T.N."/>
            <person name="Ferris P.J."/>
            <person name="Hamaji T."/>
            <person name="Toyoda A."/>
            <person name="Fujiyama A."/>
            <person name="Neme R."/>
            <person name="Noguchi H."/>
            <person name="Minakuchi Y."/>
            <person name="Suzuki M."/>
            <person name="Kawai-Toyooka H."/>
            <person name="Smith D.R."/>
            <person name="Sparks H."/>
            <person name="Anderson J."/>
            <person name="Bakaric R."/>
            <person name="Luria V."/>
            <person name="Karger A."/>
            <person name="Kirschner M.W."/>
            <person name="Durand P.M."/>
            <person name="Michod R.E."/>
            <person name="Nozaki H."/>
            <person name="Olson B.J."/>
        </authorList>
    </citation>
    <scope>NUCLEOTIDE SEQUENCE [LARGE SCALE GENOMIC DNA]</scope>
    <source>
        <strain evidence="2">NIES-2863</strain>
    </source>
</reference>
<dbReference type="AlphaFoldDB" id="A0A150GC35"/>
<keyword evidence="2" id="KW-1185">Reference proteome</keyword>
<proteinExistence type="predicted"/>
<evidence type="ECO:0000313" key="2">
    <source>
        <dbReference type="Proteomes" id="UP000075714"/>
    </source>
</evidence>
<gene>
    <name evidence="1" type="ORF">GPECTOR_38g353</name>
</gene>
<protein>
    <submittedName>
        <fullName evidence="1">Uncharacterized protein</fullName>
    </submittedName>
</protein>
<name>A0A150GC35_GONPE</name>